<protein>
    <recommendedName>
        <fullName evidence="4">DUF4386 family protein</fullName>
    </recommendedName>
</protein>
<gene>
    <name evidence="2" type="ORF">P7228_13260</name>
</gene>
<feature type="transmembrane region" description="Helical" evidence="1">
    <location>
        <begin position="72"/>
        <end position="95"/>
    </location>
</feature>
<organism evidence="2 3">
    <name type="scientific">Altererythrobacter arenosus</name>
    <dbReference type="NCBI Taxonomy" id="3032592"/>
    <lineage>
        <taxon>Bacteria</taxon>
        <taxon>Pseudomonadati</taxon>
        <taxon>Pseudomonadota</taxon>
        <taxon>Alphaproteobacteria</taxon>
        <taxon>Sphingomonadales</taxon>
        <taxon>Erythrobacteraceae</taxon>
        <taxon>Altererythrobacter</taxon>
    </lineage>
</organism>
<accession>A0ABY8FPL8</accession>
<dbReference type="Proteomes" id="UP001215827">
    <property type="component" value="Chromosome"/>
</dbReference>
<feature type="transmembrane region" description="Helical" evidence="1">
    <location>
        <begin position="175"/>
        <end position="195"/>
    </location>
</feature>
<feature type="transmembrane region" description="Helical" evidence="1">
    <location>
        <begin position="46"/>
        <end position="65"/>
    </location>
</feature>
<evidence type="ECO:0000256" key="1">
    <source>
        <dbReference type="SAM" id="Phobius"/>
    </source>
</evidence>
<dbReference type="EMBL" id="CP121106">
    <property type="protein sequence ID" value="WFL76948.1"/>
    <property type="molecule type" value="Genomic_DNA"/>
</dbReference>
<keyword evidence="1" id="KW-0812">Transmembrane</keyword>
<feature type="transmembrane region" description="Helical" evidence="1">
    <location>
        <begin position="122"/>
        <end position="141"/>
    </location>
</feature>
<evidence type="ECO:0008006" key="4">
    <source>
        <dbReference type="Google" id="ProtNLM"/>
    </source>
</evidence>
<reference evidence="2 3" key="1">
    <citation type="submission" date="2023-03" db="EMBL/GenBank/DDBJ databases">
        <title>Altererythrobacter sp. CAU 1644 isolated from sand.</title>
        <authorList>
            <person name="Kim W."/>
        </authorList>
    </citation>
    <scope>NUCLEOTIDE SEQUENCE [LARGE SCALE GENOMIC DNA]</scope>
    <source>
        <strain evidence="2 3">CAU 1644</strain>
    </source>
</reference>
<proteinExistence type="predicted"/>
<evidence type="ECO:0000313" key="3">
    <source>
        <dbReference type="Proteomes" id="UP001215827"/>
    </source>
</evidence>
<feature type="transmembrane region" description="Helical" evidence="1">
    <location>
        <begin position="148"/>
        <end position="169"/>
    </location>
</feature>
<evidence type="ECO:0000313" key="2">
    <source>
        <dbReference type="EMBL" id="WFL76948.1"/>
    </source>
</evidence>
<sequence length="202" mass="21035">MDDDKLQSLRLPGMLLAGAALVAVVLMHHHPHGGDGAGLIRSVHGALSAMIVIQAAVMILVARALGWSFHVALGLAFFVLGICGALVAGSINGFVVPALLDYPASDIGSGTFELAWELNQQFARNGAVAVGTGIAFFGLSLWRAGWRLTGAVGLIAGLVPAALLIAGAIDMRFYGAMFTYISQLSWLILLGLMLARGARRTG</sequence>
<keyword evidence="1" id="KW-0472">Membrane</keyword>
<keyword evidence="1" id="KW-1133">Transmembrane helix</keyword>
<keyword evidence="3" id="KW-1185">Reference proteome</keyword>
<name>A0ABY8FPL8_9SPHN</name>
<dbReference type="RefSeq" id="WP_278015707.1">
    <property type="nucleotide sequence ID" value="NZ_CP121106.1"/>
</dbReference>